<dbReference type="Pfam" id="PF01144">
    <property type="entry name" value="CoA_trans"/>
    <property type="match status" value="1"/>
</dbReference>
<dbReference type="Proteomes" id="UP001055804">
    <property type="component" value="Unassembled WGS sequence"/>
</dbReference>
<dbReference type="SMART" id="SM00882">
    <property type="entry name" value="CoA_trans"/>
    <property type="match status" value="1"/>
</dbReference>
<dbReference type="InterPro" id="IPR004165">
    <property type="entry name" value="CoA_trans_fam_I"/>
</dbReference>
<dbReference type="EMBL" id="JAMZFT010000002">
    <property type="protein sequence ID" value="MCP1336653.1"/>
    <property type="molecule type" value="Genomic_DNA"/>
</dbReference>
<reference evidence="1" key="1">
    <citation type="submission" date="2022-06" db="EMBL/GenBank/DDBJ databases">
        <title>Isolation and Genomics of Futiania mangrovii gen. nov., sp. nov., a Rare and Metabolically-versatile member in the Class Alphaproteobacteria.</title>
        <authorList>
            <person name="Liu L."/>
            <person name="Huang W.-C."/>
            <person name="Pan J."/>
            <person name="Li J."/>
            <person name="Huang Y."/>
            <person name="Du H."/>
            <person name="Liu Y."/>
            <person name="Li M."/>
        </authorList>
    </citation>
    <scope>NUCLEOTIDE SEQUENCE</scope>
    <source>
        <strain evidence="1">FT118</strain>
    </source>
</reference>
<dbReference type="InterPro" id="IPR037171">
    <property type="entry name" value="NagB/RpiA_transferase-like"/>
</dbReference>
<organism evidence="1 2">
    <name type="scientific">Futiania mangrovi</name>
    <dbReference type="NCBI Taxonomy" id="2959716"/>
    <lineage>
        <taxon>Bacteria</taxon>
        <taxon>Pseudomonadati</taxon>
        <taxon>Pseudomonadota</taxon>
        <taxon>Alphaproteobacteria</taxon>
        <taxon>Futianiales</taxon>
        <taxon>Futianiaceae</taxon>
        <taxon>Futiania</taxon>
    </lineage>
</organism>
<proteinExistence type="predicted"/>
<dbReference type="AlphaFoldDB" id="A0A9J6PBP0"/>
<keyword evidence="2" id="KW-1185">Reference proteome</keyword>
<comment type="caution">
    <text evidence="1">The sequence shown here is derived from an EMBL/GenBank/DDBJ whole genome shotgun (WGS) entry which is preliminary data.</text>
</comment>
<dbReference type="RefSeq" id="WP_269332604.1">
    <property type="nucleotide sequence ID" value="NZ_JAMZFT010000002.1"/>
</dbReference>
<sequence>MTDMLTSLDELAARVPDGALVAIPPDYSGCAMAAVRRVIARAARGLHLVGVPSGGLQADWLIGAGCVGTMEAAALTLGEFGLPPRFAAALKAGTIATKDATCPVIHAGLQAAEKGIPFMPLRGVIGSDLAANRPDWKIIDNPFSAEGAERGDPILLFPAIRPDVTLFHAPRADRCGNVWVGVRRELMLMAHASRSALVTVETVEDTDFLADPVLAAGTIPALYIDAIAEARNGAWPVGLAGEYPADRAAIAAYVEAAQTQEGFDAWLKALETEAEAA</sequence>
<dbReference type="Gene3D" id="3.30.30.40">
    <property type="match status" value="1"/>
</dbReference>
<gene>
    <name evidence="1" type="ORF">NJQ99_09565</name>
</gene>
<name>A0A9J6PBP0_9PROT</name>
<accession>A0A9J6PBP0</accession>
<protein>
    <submittedName>
        <fullName evidence="1">CoA synthetase</fullName>
    </submittedName>
</protein>
<dbReference type="SUPFAM" id="SSF100950">
    <property type="entry name" value="NagB/RpiA/CoA transferase-like"/>
    <property type="match status" value="1"/>
</dbReference>
<dbReference type="GO" id="GO:0008410">
    <property type="term" value="F:CoA-transferase activity"/>
    <property type="evidence" value="ECO:0007669"/>
    <property type="project" value="InterPro"/>
</dbReference>
<evidence type="ECO:0000313" key="2">
    <source>
        <dbReference type="Proteomes" id="UP001055804"/>
    </source>
</evidence>
<dbReference type="Gene3D" id="3.40.1080.10">
    <property type="entry name" value="Glutaconate Coenzyme A-transferase"/>
    <property type="match status" value="1"/>
</dbReference>
<evidence type="ECO:0000313" key="1">
    <source>
        <dbReference type="EMBL" id="MCP1336653.1"/>
    </source>
</evidence>